<dbReference type="PANTHER" id="PTHR12526:SF640">
    <property type="entry name" value="COLANIC ACID BIOSYNTHESIS GLYCOSYLTRANSFERASE WCAL-RELATED"/>
    <property type="match status" value="1"/>
</dbReference>
<reference evidence="6 7" key="1">
    <citation type="journal article" date="2015" name="Stand. Genomic Sci.">
        <title>Genomic Encyclopedia of Bacterial and Archaeal Type Strains, Phase III: the genomes of soil and plant-associated and newly described type strains.</title>
        <authorList>
            <person name="Whitman W.B."/>
            <person name="Woyke T."/>
            <person name="Klenk H.P."/>
            <person name="Zhou Y."/>
            <person name="Lilburn T.G."/>
            <person name="Beck B.J."/>
            <person name="De Vos P."/>
            <person name="Vandamme P."/>
            <person name="Eisen J.A."/>
            <person name="Garrity G."/>
            <person name="Hugenholtz P."/>
            <person name="Kyrpides N.C."/>
        </authorList>
    </citation>
    <scope>NUCLEOTIDE SEQUENCE [LARGE SCALE GENOMIC DNA]</scope>
    <source>
        <strain evidence="6 7">CECT 7306</strain>
    </source>
</reference>
<feature type="region of interest" description="Disordered" evidence="4">
    <location>
        <begin position="45"/>
        <end position="72"/>
    </location>
</feature>
<evidence type="ECO:0000256" key="1">
    <source>
        <dbReference type="ARBA" id="ARBA00009481"/>
    </source>
</evidence>
<sequence length="405" mass="41689">MRLVLLLGHATGGVAAHVDDLARGLASSGEDPPRPGEGTEVVVATSATTAGRWRERRRPAGPDAPDDGPDVRVLWPAPRRPLVALRRLVALRHLLRGADVVHAHGHQAGLLAVLLVGGRPGRRRPGRPAVVVTWHNAVLGAPAGWRHRLTTAAERLQARRADLLTGASDDLTARARDLGADGAVTTPVAVPDLPGPVGTPAPPPGLEDLAPGTAVVLTVSRLAPQKDLPTLVRAAGRLVRGDGAVRPAGPWTWLVVGDGDPGVERGLREQLQEAGAPVRLLGARHDVPALLARADVFALTSTWEARALAVQEAMAAGLPVVATRTGGLPDLLEGVGTLVPVGDDAALAAAVGDLLADPVRRAAAGRAARAAYEALPGPAEVLAGWRDRHARLAAGGPWSPAGAGR</sequence>
<evidence type="ECO:0000256" key="3">
    <source>
        <dbReference type="ARBA" id="ARBA00022679"/>
    </source>
</evidence>
<dbReference type="Pfam" id="PF13579">
    <property type="entry name" value="Glyco_trans_4_4"/>
    <property type="match status" value="1"/>
</dbReference>
<dbReference type="RefSeq" id="WP_123381338.1">
    <property type="nucleotide sequence ID" value="NZ_RJKN01000011.1"/>
</dbReference>
<evidence type="ECO:0000256" key="4">
    <source>
        <dbReference type="SAM" id="MobiDB-lite"/>
    </source>
</evidence>
<keyword evidence="2" id="KW-0328">Glycosyltransferase</keyword>
<protein>
    <submittedName>
        <fullName evidence="6">Glycosyltransferase involved in cell wall biosynthesis</fullName>
    </submittedName>
</protein>
<dbReference type="AlphaFoldDB" id="A0A3N1G8R6"/>
<evidence type="ECO:0000313" key="6">
    <source>
        <dbReference type="EMBL" id="ROP26635.1"/>
    </source>
</evidence>
<dbReference type="Gene3D" id="3.40.50.2000">
    <property type="entry name" value="Glycogen Phosphorylase B"/>
    <property type="match status" value="2"/>
</dbReference>
<evidence type="ECO:0000256" key="2">
    <source>
        <dbReference type="ARBA" id="ARBA00022676"/>
    </source>
</evidence>
<dbReference type="Proteomes" id="UP000276232">
    <property type="component" value="Unassembled WGS sequence"/>
</dbReference>
<accession>A0A3N1G8R6</accession>
<organism evidence="6 7">
    <name type="scientific">Pseudokineococcus lusitanus</name>
    <dbReference type="NCBI Taxonomy" id="763993"/>
    <lineage>
        <taxon>Bacteria</taxon>
        <taxon>Bacillati</taxon>
        <taxon>Actinomycetota</taxon>
        <taxon>Actinomycetes</taxon>
        <taxon>Kineosporiales</taxon>
        <taxon>Kineosporiaceae</taxon>
        <taxon>Pseudokineococcus</taxon>
    </lineage>
</organism>
<proteinExistence type="inferred from homology"/>
<name>A0A3N1G8R6_9ACTN</name>
<evidence type="ECO:0000259" key="5">
    <source>
        <dbReference type="Pfam" id="PF13579"/>
    </source>
</evidence>
<dbReference type="CDD" id="cd03801">
    <property type="entry name" value="GT4_PimA-like"/>
    <property type="match status" value="1"/>
</dbReference>
<keyword evidence="3 6" id="KW-0808">Transferase</keyword>
<evidence type="ECO:0000313" key="7">
    <source>
        <dbReference type="Proteomes" id="UP000276232"/>
    </source>
</evidence>
<comment type="similarity">
    <text evidence="1">Belongs to the glycosyltransferase group 1 family. Glycosyltransferase 4 subfamily.</text>
</comment>
<dbReference type="OrthoDB" id="3268555at2"/>
<gene>
    <name evidence="6" type="ORF">EDC03_3272</name>
</gene>
<dbReference type="Pfam" id="PF13692">
    <property type="entry name" value="Glyco_trans_1_4"/>
    <property type="match status" value="1"/>
</dbReference>
<keyword evidence="7" id="KW-1185">Reference proteome</keyword>
<dbReference type="SUPFAM" id="SSF53756">
    <property type="entry name" value="UDP-Glycosyltransferase/glycogen phosphorylase"/>
    <property type="match status" value="1"/>
</dbReference>
<dbReference type="InterPro" id="IPR028098">
    <property type="entry name" value="Glyco_trans_4-like_N"/>
</dbReference>
<dbReference type="PANTHER" id="PTHR12526">
    <property type="entry name" value="GLYCOSYLTRANSFERASE"/>
    <property type="match status" value="1"/>
</dbReference>
<dbReference type="InParanoid" id="A0A3N1G8R6"/>
<feature type="domain" description="Glycosyltransferase subfamily 4-like N-terminal" evidence="5">
    <location>
        <begin position="12"/>
        <end position="188"/>
    </location>
</feature>
<dbReference type="GO" id="GO:0016757">
    <property type="term" value="F:glycosyltransferase activity"/>
    <property type="evidence" value="ECO:0007669"/>
    <property type="project" value="UniProtKB-KW"/>
</dbReference>
<comment type="caution">
    <text evidence="6">The sequence shown here is derived from an EMBL/GenBank/DDBJ whole genome shotgun (WGS) entry which is preliminary data.</text>
</comment>
<dbReference type="EMBL" id="RJKN01000011">
    <property type="protein sequence ID" value="ROP26635.1"/>
    <property type="molecule type" value="Genomic_DNA"/>
</dbReference>